<organism evidence="3 4">
    <name type="scientific">Pontibacter saemangeumensis</name>
    <dbReference type="NCBI Taxonomy" id="1084525"/>
    <lineage>
        <taxon>Bacteria</taxon>
        <taxon>Pseudomonadati</taxon>
        <taxon>Bacteroidota</taxon>
        <taxon>Cytophagia</taxon>
        <taxon>Cytophagales</taxon>
        <taxon>Hymenobacteraceae</taxon>
        <taxon>Pontibacter</taxon>
    </lineage>
</organism>
<reference evidence="4" key="1">
    <citation type="journal article" date="2019" name="Int. J. Syst. Evol. Microbiol.">
        <title>The Global Catalogue of Microorganisms (GCM) 10K type strain sequencing project: providing services to taxonomists for standard genome sequencing and annotation.</title>
        <authorList>
            <consortium name="The Broad Institute Genomics Platform"/>
            <consortium name="The Broad Institute Genome Sequencing Center for Infectious Disease"/>
            <person name="Wu L."/>
            <person name="Ma J."/>
        </authorList>
    </citation>
    <scope>NUCLEOTIDE SEQUENCE [LARGE SCALE GENOMIC DNA]</scope>
    <source>
        <strain evidence="4">JCM 17926</strain>
    </source>
</reference>
<accession>A0ABP8LBP9</accession>
<dbReference type="EMBL" id="BAABHC010000003">
    <property type="protein sequence ID" value="GAA4425997.1"/>
    <property type="molecule type" value="Genomic_DNA"/>
</dbReference>
<keyword evidence="1" id="KW-0732">Signal</keyword>
<dbReference type="PROSITE" id="PS51257">
    <property type="entry name" value="PROKAR_LIPOPROTEIN"/>
    <property type="match status" value="1"/>
</dbReference>
<feature type="signal peptide" evidence="1">
    <location>
        <begin position="1"/>
        <end position="23"/>
    </location>
</feature>
<dbReference type="Pfam" id="PF18197">
    <property type="entry name" value="TTHB210-like"/>
    <property type="match status" value="1"/>
</dbReference>
<feature type="domain" description="TTHB210-like" evidence="2">
    <location>
        <begin position="62"/>
        <end position="108"/>
    </location>
</feature>
<protein>
    <submittedName>
        <fullName evidence="3">DUF5602 domain-containing protein</fullName>
    </submittedName>
</protein>
<evidence type="ECO:0000259" key="2">
    <source>
        <dbReference type="Pfam" id="PF18197"/>
    </source>
</evidence>
<name>A0ABP8LBP9_9BACT</name>
<keyword evidence="4" id="KW-1185">Reference proteome</keyword>
<gene>
    <name evidence="3" type="ORF">GCM10023188_07530</name>
</gene>
<evidence type="ECO:0000256" key="1">
    <source>
        <dbReference type="SAM" id="SignalP"/>
    </source>
</evidence>
<dbReference type="CDD" id="cd11669">
    <property type="entry name" value="TTHB210-like"/>
    <property type="match status" value="1"/>
</dbReference>
<evidence type="ECO:0000313" key="4">
    <source>
        <dbReference type="Proteomes" id="UP001500552"/>
    </source>
</evidence>
<sequence length="270" mass="30296">MRKQLFRNALALPLFCLSFLLLAGCEELEDFLPDGNDNTNTYYGPETQIGNGMARTWVRLSADGEPLAVGINMTKEALEGLPEEPTIYTLHPPRQMSSTIYQAIMVDWNPGGHDPDPIYTHPHFDFHFYMISDAERESIPGGPHAHTPTFMENYIPENYVTGLPDPLMGMAVPGMGVHWVDATSPEFHGHAFTKTFVYGAYNNQVIFYEPMITVDYLKGLRADTRVAAPVAQPLKVQKTGYYPTAYSVGHDAIPGEYIISLRNMKYRMAQ</sequence>
<evidence type="ECO:0000313" key="3">
    <source>
        <dbReference type="EMBL" id="GAA4425997.1"/>
    </source>
</evidence>
<dbReference type="InterPro" id="IPR040832">
    <property type="entry name" value="TTHB210-like_dom"/>
</dbReference>
<feature type="chain" id="PRO_5045041424" evidence="1">
    <location>
        <begin position="24"/>
        <end position="270"/>
    </location>
</feature>
<comment type="caution">
    <text evidence="3">The sequence shown here is derived from an EMBL/GenBank/DDBJ whole genome shotgun (WGS) entry which is preliminary data.</text>
</comment>
<dbReference type="Proteomes" id="UP001500552">
    <property type="component" value="Unassembled WGS sequence"/>
</dbReference>
<proteinExistence type="predicted"/>
<dbReference type="InterPro" id="IPR033786">
    <property type="entry name" value="TTHB210-like"/>
</dbReference>